<dbReference type="InterPro" id="IPR012132">
    <property type="entry name" value="GMC_OxRdtase"/>
</dbReference>
<reference evidence="6 7" key="1">
    <citation type="journal article" date="2024" name="Nat. Commun.">
        <title>Phylogenomics reveals the evolutionary origins of lichenization in chlorophyte algae.</title>
        <authorList>
            <person name="Puginier C."/>
            <person name="Libourel C."/>
            <person name="Otte J."/>
            <person name="Skaloud P."/>
            <person name="Haon M."/>
            <person name="Grisel S."/>
            <person name="Petersen M."/>
            <person name="Berrin J.G."/>
            <person name="Delaux P.M."/>
            <person name="Dal Grande F."/>
            <person name="Keller J."/>
        </authorList>
    </citation>
    <scope>NUCLEOTIDE SEQUENCE [LARGE SCALE GENOMIC DNA]</scope>
    <source>
        <strain evidence="6 7">SAG 2043</strain>
    </source>
</reference>
<dbReference type="EMBL" id="JALJOR010000016">
    <property type="protein sequence ID" value="KAK9805156.1"/>
    <property type="molecule type" value="Genomic_DNA"/>
</dbReference>
<dbReference type="InterPro" id="IPR000172">
    <property type="entry name" value="GMC_OxRdtase_N"/>
</dbReference>
<dbReference type="Pfam" id="PF05199">
    <property type="entry name" value="GMC_oxred_C"/>
    <property type="match status" value="1"/>
</dbReference>
<dbReference type="SUPFAM" id="SSF51905">
    <property type="entry name" value="FAD/NAD(P)-binding domain"/>
    <property type="match status" value="1"/>
</dbReference>
<comment type="cofactor">
    <cofactor evidence="1">
        <name>FAD</name>
        <dbReference type="ChEBI" id="CHEBI:57692"/>
    </cofactor>
</comment>
<dbReference type="GO" id="GO:0016020">
    <property type="term" value="C:membrane"/>
    <property type="evidence" value="ECO:0007669"/>
    <property type="project" value="TreeGrafter"/>
</dbReference>
<evidence type="ECO:0000256" key="3">
    <source>
        <dbReference type="ARBA" id="ARBA00022630"/>
    </source>
</evidence>
<name>A0AAW1P9M4_9CHLO</name>
<evidence type="ECO:0000256" key="4">
    <source>
        <dbReference type="ARBA" id="ARBA00022827"/>
    </source>
</evidence>
<dbReference type="GO" id="GO:0008812">
    <property type="term" value="F:choline dehydrogenase activity"/>
    <property type="evidence" value="ECO:0007669"/>
    <property type="project" value="TreeGrafter"/>
</dbReference>
<accession>A0AAW1P9M4</accession>
<dbReference type="PROSITE" id="PS00624">
    <property type="entry name" value="GMC_OXRED_2"/>
    <property type="match status" value="1"/>
</dbReference>
<evidence type="ECO:0000313" key="7">
    <source>
        <dbReference type="Proteomes" id="UP001489004"/>
    </source>
</evidence>
<evidence type="ECO:0000259" key="5">
    <source>
        <dbReference type="PROSITE" id="PS00624"/>
    </source>
</evidence>
<dbReference type="Pfam" id="PF00732">
    <property type="entry name" value="GMC_oxred_N"/>
    <property type="match status" value="1"/>
</dbReference>
<dbReference type="Proteomes" id="UP001489004">
    <property type="component" value="Unassembled WGS sequence"/>
</dbReference>
<dbReference type="GO" id="GO:0050660">
    <property type="term" value="F:flavin adenine dinucleotide binding"/>
    <property type="evidence" value="ECO:0007669"/>
    <property type="project" value="InterPro"/>
</dbReference>
<dbReference type="PIRSF" id="PIRSF000137">
    <property type="entry name" value="Alcohol_oxidase"/>
    <property type="match status" value="1"/>
</dbReference>
<keyword evidence="3" id="KW-0285">Flavoprotein</keyword>
<dbReference type="PANTHER" id="PTHR11552:SF147">
    <property type="entry name" value="CHOLINE DEHYDROGENASE, MITOCHONDRIAL"/>
    <property type="match status" value="1"/>
</dbReference>
<dbReference type="SUPFAM" id="SSF54373">
    <property type="entry name" value="FAD-linked reductases, C-terminal domain"/>
    <property type="match status" value="1"/>
</dbReference>
<dbReference type="Gene3D" id="3.50.50.60">
    <property type="entry name" value="FAD/NAD(P)-binding domain"/>
    <property type="match status" value="1"/>
</dbReference>
<keyword evidence="4" id="KW-0274">FAD</keyword>
<protein>
    <recommendedName>
        <fullName evidence="5">Glucose-methanol-choline oxidoreductase N-terminal domain-containing protein</fullName>
    </recommendedName>
</protein>
<dbReference type="GO" id="GO:0019285">
    <property type="term" value="P:glycine betaine biosynthetic process from choline"/>
    <property type="evidence" value="ECO:0007669"/>
    <property type="project" value="TreeGrafter"/>
</dbReference>
<sequence length="664" mass="70554">MQSVQGLTRPARCGVCSAEHRPSSSHARTVGVTRTAATATKLCAKQVLGGAQLVCSRPGGLAASGRQRSVVTQAKVGDQNPVSGKFDYVIVGGGAAGCVLANRLTEDGTKRVLVLEAGCENNSRDVKIPAGLTRLFKSALDWNLYTRPQEALDDRKVYQARGKLLGGSSSTNATLYHRGAAADYDAWGIAGWSSKDVLDWFVRCEDNSRGAAPGVHGVGGTMHVENPRYENKLHDVFFQAAEQQGLSANQDFNDWNHPQAGYGEFQAGYGEFQVTQERGERADMFRQYLKPALARDNLQVLTGAKTLSVEFEKHGDTPVARGVVFSYTGPDGGHHTAELNASGEVLMCAGAVHTPQILQLSGVGPAKQLQQHGIDVVADLGAVGSNMQDHPACLTAFHAKEEVGAIAITDEIYHKSGRLRTRAMLNYFLRRKGPLTTTGCDHGAFVSTAGQSQPDLQIRFVPGEALDPDGISSYVTFSKLKETGLKWPTGITYQLLAIRPQSRGSIGLKTADPFDSPLIDTAFCSDPEGADMATLRAGVRLTRELSKTPAFQPIVQSETWPGADKEDDASIDAYIRETLHSGNAIVGTCRMGASDRDAVVDSQLRVFGTRGLRVIDASVIPVIPGGQTGAATVMVAERAAAILRGSAQDAPAASAGRVTAAIAA</sequence>
<dbReference type="Gene3D" id="3.30.560.10">
    <property type="entry name" value="Glucose Oxidase, domain 3"/>
    <property type="match status" value="1"/>
</dbReference>
<evidence type="ECO:0000313" key="6">
    <source>
        <dbReference type="EMBL" id="KAK9805156.1"/>
    </source>
</evidence>
<dbReference type="InterPro" id="IPR036188">
    <property type="entry name" value="FAD/NAD-bd_sf"/>
</dbReference>
<proteinExistence type="inferred from homology"/>
<comment type="similarity">
    <text evidence="2">Belongs to the GMC oxidoreductase family.</text>
</comment>
<comment type="caution">
    <text evidence="6">The sequence shown here is derived from an EMBL/GenBank/DDBJ whole genome shotgun (WGS) entry which is preliminary data.</text>
</comment>
<feature type="domain" description="Glucose-methanol-choline oxidoreductase N-terminal" evidence="5">
    <location>
        <begin position="350"/>
        <end position="364"/>
    </location>
</feature>
<dbReference type="InterPro" id="IPR007867">
    <property type="entry name" value="GMC_OxRtase_C"/>
</dbReference>
<evidence type="ECO:0000256" key="1">
    <source>
        <dbReference type="ARBA" id="ARBA00001974"/>
    </source>
</evidence>
<keyword evidence="7" id="KW-1185">Reference proteome</keyword>
<dbReference type="AlphaFoldDB" id="A0AAW1P9M4"/>
<evidence type="ECO:0000256" key="2">
    <source>
        <dbReference type="ARBA" id="ARBA00010790"/>
    </source>
</evidence>
<organism evidence="6 7">
    <name type="scientific">[Myrmecia] bisecta</name>
    <dbReference type="NCBI Taxonomy" id="41462"/>
    <lineage>
        <taxon>Eukaryota</taxon>
        <taxon>Viridiplantae</taxon>
        <taxon>Chlorophyta</taxon>
        <taxon>core chlorophytes</taxon>
        <taxon>Trebouxiophyceae</taxon>
        <taxon>Trebouxiales</taxon>
        <taxon>Trebouxiaceae</taxon>
        <taxon>Myrmecia</taxon>
    </lineage>
</organism>
<dbReference type="PANTHER" id="PTHR11552">
    <property type="entry name" value="GLUCOSE-METHANOL-CHOLINE GMC OXIDOREDUCTASE"/>
    <property type="match status" value="1"/>
</dbReference>
<gene>
    <name evidence="6" type="ORF">WJX72_002610</name>
</gene>